<evidence type="ECO:0000313" key="2">
    <source>
        <dbReference type="Ensembl" id="ENSGAGP00000024819.1"/>
    </source>
</evidence>
<dbReference type="STRING" id="38772.ENSGAGP00000024819"/>
<dbReference type="GO" id="GO:0016491">
    <property type="term" value="F:oxidoreductase activity"/>
    <property type="evidence" value="ECO:0007669"/>
    <property type="project" value="InterPro"/>
</dbReference>
<evidence type="ECO:0000313" key="3">
    <source>
        <dbReference type="Proteomes" id="UP000291020"/>
    </source>
</evidence>
<keyword evidence="1" id="KW-0732">Signal</keyword>
<dbReference type="InterPro" id="IPR020471">
    <property type="entry name" value="AKR"/>
</dbReference>
<sequence length="90" mass="10654">MLMLFDFLFLIRSFQKSKCEEAVKVAIEVGHRHIDGAYFYENEKEFWSTFNTPEMVLSALEKSLKSQQFDYIDLYIIHTPLSLKVKRNSV</sequence>
<dbReference type="InterPro" id="IPR036812">
    <property type="entry name" value="NAD(P)_OxRdtase_dom_sf"/>
</dbReference>
<dbReference type="AlphaFoldDB" id="A0A452IAW5"/>
<dbReference type="SUPFAM" id="SSF51430">
    <property type="entry name" value="NAD(P)-linked oxidoreductase"/>
    <property type="match status" value="1"/>
</dbReference>
<feature type="chain" id="PRO_5019513344" description="NADP-dependent oxidoreductase domain-containing protein" evidence="1">
    <location>
        <begin position="20"/>
        <end position="90"/>
    </location>
</feature>
<protein>
    <recommendedName>
        <fullName evidence="4">NADP-dependent oxidoreductase domain-containing protein</fullName>
    </recommendedName>
</protein>
<name>A0A452IAW5_9SAUR</name>
<dbReference type="Proteomes" id="UP000291020">
    <property type="component" value="Unassembled WGS sequence"/>
</dbReference>
<dbReference type="Gene3D" id="3.20.20.100">
    <property type="entry name" value="NADP-dependent oxidoreductase domain"/>
    <property type="match status" value="1"/>
</dbReference>
<accession>A0A452IAW5</accession>
<reference evidence="2" key="2">
    <citation type="submission" date="2025-08" db="UniProtKB">
        <authorList>
            <consortium name="Ensembl"/>
        </authorList>
    </citation>
    <scope>IDENTIFICATION</scope>
</reference>
<keyword evidence="3" id="KW-1185">Reference proteome</keyword>
<dbReference type="PANTHER" id="PTHR11732">
    <property type="entry name" value="ALDO/KETO REDUCTASE"/>
    <property type="match status" value="1"/>
</dbReference>
<evidence type="ECO:0000256" key="1">
    <source>
        <dbReference type="SAM" id="SignalP"/>
    </source>
</evidence>
<proteinExistence type="predicted"/>
<reference evidence="3" key="1">
    <citation type="journal article" date="2017" name="PLoS ONE">
        <title>The Agassiz's desert tortoise genome provides a resource for the conservation of a threatened species.</title>
        <authorList>
            <person name="Tollis M."/>
            <person name="DeNardo D.F."/>
            <person name="Cornelius J.A."/>
            <person name="Dolby G.A."/>
            <person name="Edwards T."/>
            <person name="Henen B.T."/>
            <person name="Karl A.E."/>
            <person name="Murphy R.W."/>
            <person name="Kusumi K."/>
        </authorList>
    </citation>
    <scope>NUCLEOTIDE SEQUENCE [LARGE SCALE GENOMIC DNA]</scope>
</reference>
<evidence type="ECO:0008006" key="4">
    <source>
        <dbReference type="Google" id="ProtNLM"/>
    </source>
</evidence>
<dbReference type="Ensembl" id="ENSGAGT00000028240.1">
    <property type="protein sequence ID" value="ENSGAGP00000024819.1"/>
    <property type="gene ID" value="ENSGAGG00000018122.1"/>
</dbReference>
<feature type="signal peptide" evidence="1">
    <location>
        <begin position="1"/>
        <end position="19"/>
    </location>
</feature>
<organism evidence="2 3">
    <name type="scientific">Gopherus agassizii</name>
    <name type="common">Agassiz's desert tortoise</name>
    <dbReference type="NCBI Taxonomy" id="38772"/>
    <lineage>
        <taxon>Eukaryota</taxon>
        <taxon>Metazoa</taxon>
        <taxon>Chordata</taxon>
        <taxon>Craniata</taxon>
        <taxon>Vertebrata</taxon>
        <taxon>Euteleostomi</taxon>
        <taxon>Archelosauria</taxon>
        <taxon>Testudinata</taxon>
        <taxon>Testudines</taxon>
        <taxon>Cryptodira</taxon>
        <taxon>Durocryptodira</taxon>
        <taxon>Testudinoidea</taxon>
        <taxon>Testudinidae</taxon>
        <taxon>Gopherus</taxon>
    </lineage>
</organism>
<reference evidence="2" key="3">
    <citation type="submission" date="2025-09" db="UniProtKB">
        <authorList>
            <consortium name="Ensembl"/>
        </authorList>
    </citation>
    <scope>IDENTIFICATION</scope>
</reference>